<reference evidence="4 5" key="1">
    <citation type="journal article" date="2009" name="Nature">
        <title>Evolution of pathogenicity and sexual reproduction in eight Candida genomes.</title>
        <authorList>
            <person name="Butler G."/>
            <person name="Rasmussen M.D."/>
            <person name="Lin M.F."/>
            <person name="Santos M.A."/>
            <person name="Sakthikumar S."/>
            <person name="Munro C.A."/>
            <person name="Rheinbay E."/>
            <person name="Grabherr M."/>
            <person name="Forche A."/>
            <person name="Reedy J.L."/>
            <person name="Agrafioti I."/>
            <person name="Arnaud M.B."/>
            <person name="Bates S."/>
            <person name="Brown A.J."/>
            <person name="Brunke S."/>
            <person name="Costanzo M.C."/>
            <person name="Fitzpatrick D.A."/>
            <person name="de Groot P.W."/>
            <person name="Harris D."/>
            <person name="Hoyer L.L."/>
            <person name="Hube B."/>
            <person name="Klis F.M."/>
            <person name="Kodira C."/>
            <person name="Lennard N."/>
            <person name="Logue M.E."/>
            <person name="Martin R."/>
            <person name="Neiman A.M."/>
            <person name="Nikolaou E."/>
            <person name="Quail M.A."/>
            <person name="Quinn J."/>
            <person name="Santos M.C."/>
            <person name="Schmitzberger F.F."/>
            <person name="Sherlock G."/>
            <person name="Shah P."/>
            <person name="Silverstein K.A."/>
            <person name="Skrzypek M.S."/>
            <person name="Soll D."/>
            <person name="Staggs R."/>
            <person name="Stansfield I."/>
            <person name="Stumpf M.P."/>
            <person name="Sudbery P.E."/>
            <person name="Srikantha T."/>
            <person name="Zeng Q."/>
            <person name="Berman J."/>
            <person name="Berriman M."/>
            <person name="Heitman J."/>
            <person name="Gow N.A."/>
            <person name="Lorenz M.C."/>
            <person name="Birren B.W."/>
            <person name="Kellis M."/>
            <person name="Cuomo C.A."/>
        </authorList>
    </citation>
    <scope>NUCLEOTIDE SEQUENCE [LARGE SCALE GENOMIC DNA]</scope>
    <source>
        <strain evidence="5">ATCC 6260 / CBS 566 / DSM 6381 / JCM 1539 / NBRC 10279 / NRRL Y-324</strain>
    </source>
</reference>
<dbReference type="GO" id="GO:0042144">
    <property type="term" value="P:vacuole fusion, non-autophagic"/>
    <property type="evidence" value="ECO:0007669"/>
    <property type="project" value="InterPro"/>
</dbReference>
<dbReference type="Pfam" id="PF08397">
    <property type="entry name" value="IMD"/>
    <property type="match status" value="1"/>
</dbReference>
<feature type="compositionally biased region" description="Polar residues" evidence="2">
    <location>
        <begin position="361"/>
        <end position="378"/>
    </location>
</feature>
<dbReference type="InterPro" id="IPR027267">
    <property type="entry name" value="AH/BAR_dom_sf"/>
</dbReference>
<dbReference type="Gene3D" id="1.20.1270.60">
    <property type="entry name" value="Arfaptin homology (AH) domain/BAR domain"/>
    <property type="match status" value="1"/>
</dbReference>
<evidence type="ECO:0000256" key="2">
    <source>
        <dbReference type="SAM" id="MobiDB-lite"/>
    </source>
</evidence>
<evidence type="ECO:0000259" key="3">
    <source>
        <dbReference type="Pfam" id="PF08397"/>
    </source>
</evidence>
<feature type="compositionally biased region" description="Basic and acidic residues" evidence="2">
    <location>
        <begin position="1"/>
        <end position="10"/>
    </location>
</feature>
<dbReference type="HOGENOM" id="CLU_034174_0_0_1"/>
<evidence type="ECO:0000256" key="1">
    <source>
        <dbReference type="SAM" id="Coils"/>
    </source>
</evidence>
<name>A5DC17_PICGU</name>
<dbReference type="PANTHER" id="PTHR38407">
    <property type="entry name" value="PROTEIN IVY1"/>
    <property type="match status" value="1"/>
</dbReference>
<dbReference type="GO" id="GO:0007009">
    <property type="term" value="P:plasma membrane organization"/>
    <property type="evidence" value="ECO:0007669"/>
    <property type="project" value="InterPro"/>
</dbReference>
<feature type="coiled-coil region" evidence="1">
    <location>
        <begin position="202"/>
        <end position="254"/>
    </location>
</feature>
<feature type="compositionally biased region" description="Polar residues" evidence="2">
    <location>
        <begin position="58"/>
        <end position="67"/>
    </location>
</feature>
<feature type="compositionally biased region" description="Polar residues" evidence="2">
    <location>
        <begin position="11"/>
        <end position="23"/>
    </location>
</feature>
<proteinExistence type="predicted"/>
<dbReference type="GeneID" id="5129120"/>
<dbReference type="InParanoid" id="A5DC17"/>
<sequence length="404" mass="44535">MSDPTSKESDSSFQSPNNYSSITPASLGPPGPSASHSDDLYAQIKNRSNASANINSSFPTSSRSSALPESVRGRQVTRQLSLNTFTSFTPSVMDLPYILGPRDFQSTVECYEELLTKADKYSRALHAVAEAASDFGQALEESVKSPKINYRKEVSEGLVNAAGLQYIIGTNESILARTLKESFQVPLAEALAKVKSDYKSNHEYYQQEVREKTKRLRQKELENIKLSKSRTRNLNAYKSNLVQLTNQVDEIDRLKHDYYHEVNAILEHFSGDQLVLKTGSFVRAQLEIYEGIARKGWSGGGLDELLSIAPDLFGSAVEPEHQVDTDDVLAANESIHSDNDDTIDAINQGGPPIASPTSVIERSTPVHSEQESCSSPVDTSFELPKIGNSDSVLYRNSRSPVEDH</sequence>
<dbReference type="OrthoDB" id="5594612at2759"/>
<dbReference type="KEGG" id="pgu:PGUG_00822"/>
<gene>
    <name evidence="4" type="ORF">PGUG_00822</name>
</gene>
<dbReference type="GO" id="GO:0000329">
    <property type="term" value="C:fungal-type vacuole membrane"/>
    <property type="evidence" value="ECO:0007669"/>
    <property type="project" value="InterPro"/>
</dbReference>
<dbReference type="EMBL" id="CH408155">
    <property type="protein sequence ID" value="EDK36724.2"/>
    <property type="molecule type" value="Genomic_DNA"/>
</dbReference>
<feature type="region of interest" description="Disordered" evidence="2">
    <location>
        <begin position="52"/>
        <end position="73"/>
    </location>
</feature>
<dbReference type="SUPFAM" id="SSF103657">
    <property type="entry name" value="BAR/IMD domain-like"/>
    <property type="match status" value="1"/>
</dbReference>
<dbReference type="FunCoup" id="A5DC17">
    <property type="interactions" value="39"/>
</dbReference>
<feature type="compositionally biased region" description="Polar residues" evidence="2">
    <location>
        <begin position="388"/>
        <end position="404"/>
    </location>
</feature>
<dbReference type="STRING" id="294746.A5DC17"/>
<protein>
    <recommendedName>
        <fullName evidence="3">IMD domain-containing protein</fullName>
    </recommendedName>
</protein>
<keyword evidence="5" id="KW-1185">Reference proteome</keyword>
<dbReference type="PANTHER" id="PTHR38407:SF1">
    <property type="entry name" value="PROTEIN IVY1"/>
    <property type="match status" value="1"/>
</dbReference>
<dbReference type="eggNOG" id="ENOG502QTA6">
    <property type="taxonomic scope" value="Eukaryota"/>
</dbReference>
<organism evidence="4 5">
    <name type="scientific">Meyerozyma guilliermondii (strain ATCC 6260 / CBS 566 / DSM 6381 / JCM 1539 / NBRC 10279 / NRRL Y-324)</name>
    <name type="common">Yeast</name>
    <name type="synonym">Candida guilliermondii</name>
    <dbReference type="NCBI Taxonomy" id="294746"/>
    <lineage>
        <taxon>Eukaryota</taxon>
        <taxon>Fungi</taxon>
        <taxon>Dikarya</taxon>
        <taxon>Ascomycota</taxon>
        <taxon>Saccharomycotina</taxon>
        <taxon>Pichiomycetes</taxon>
        <taxon>Debaryomycetaceae</taxon>
        <taxon>Meyerozyma</taxon>
    </lineage>
</organism>
<dbReference type="InterPro" id="IPR013606">
    <property type="entry name" value="I-BAR_dom"/>
</dbReference>
<dbReference type="GO" id="GO:0005543">
    <property type="term" value="F:phospholipid binding"/>
    <property type="evidence" value="ECO:0007669"/>
    <property type="project" value="InterPro"/>
</dbReference>
<dbReference type="AlphaFoldDB" id="A5DC17"/>
<dbReference type="RefSeq" id="XP_001487445.2">
    <property type="nucleotide sequence ID" value="XM_001487395.1"/>
</dbReference>
<keyword evidence="1" id="KW-0175">Coiled coil</keyword>
<evidence type="ECO:0000313" key="5">
    <source>
        <dbReference type="Proteomes" id="UP000001997"/>
    </source>
</evidence>
<feature type="region of interest" description="Disordered" evidence="2">
    <location>
        <begin position="361"/>
        <end position="404"/>
    </location>
</feature>
<accession>A5DC17</accession>
<evidence type="ECO:0000313" key="4">
    <source>
        <dbReference type="EMBL" id="EDK36724.2"/>
    </source>
</evidence>
<feature type="domain" description="IMD" evidence="3">
    <location>
        <begin position="110"/>
        <end position="253"/>
    </location>
</feature>
<dbReference type="Proteomes" id="UP000001997">
    <property type="component" value="Unassembled WGS sequence"/>
</dbReference>
<dbReference type="InterPro" id="IPR037470">
    <property type="entry name" value="IVY1"/>
</dbReference>
<feature type="region of interest" description="Disordered" evidence="2">
    <location>
        <begin position="1"/>
        <end position="40"/>
    </location>
</feature>